<gene>
    <name evidence="18" type="ORF">CCALI_02065</name>
</gene>
<dbReference type="EMBL" id="HF951689">
    <property type="protein sequence ID" value="CCW35872.1"/>
    <property type="molecule type" value="Genomic_DNA"/>
</dbReference>
<evidence type="ECO:0000256" key="3">
    <source>
        <dbReference type="ARBA" id="ARBA00004947"/>
    </source>
</evidence>
<evidence type="ECO:0000256" key="15">
    <source>
        <dbReference type="RuleBase" id="RU000506"/>
    </source>
</evidence>
<dbReference type="Gene3D" id="3.30.428.10">
    <property type="entry name" value="HIT-like"/>
    <property type="match status" value="2"/>
</dbReference>
<dbReference type="GO" id="GO:0008270">
    <property type="term" value="F:zinc ion binding"/>
    <property type="evidence" value="ECO:0007669"/>
    <property type="project" value="InterPro"/>
</dbReference>
<proteinExistence type="inferred from homology"/>
<dbReference type="STRING" id="454171.CP488_02025"/>
<evidence type="ECO:0000259" key="17">
    <source>
        <dbReference type="Pfam" id="PF02744"/>
    </source>
</evidence>
<evidence type="ECO:0000259" key="16">
    <source>
        <dbReference type="Pfam" id="PF01087"/>
    </source>
</evidence>
<dbReference type="NCBIfam" id="TIGR00209">
    <property type="entry name" value="galT_1"/>
    <property type="match status" value="1"/>
</dbReference>
<dbReference type="PROSITE" id="PS00117">
    <property type="entry name" value="GAL_P_UDP_TRANSF_I"/>
    <property type="match status" value="1"/>
</dbReference>
<keyword evidence="7 15" id="KW-0808">Transferase</keyword>
<dbReference type="PANTHER" id="PTHR11943">
    <property type="entry name" value="GALACTOSE-1-PHOSPHATE URIDYLYLTRANSFERASE"/>
    <property type="match status" value="1"/>
</dbReference>
<evidence type="ECO:0000256" key="11">
    <source>
        <dbReference type="ARBA" id="ARBA00023144"/>
    </source>
</evidence>
<evidence type="ECO:0000256" key="6">
    <source>
        <dbReference type="ARBA" id="ARBA00016340"/>
    </source>
</evidence>
<dbReference type="GO" id="GO:0008108">
    <property type="term" value="F:UDP-glucose:hexose-1-phosphate uridylyltransferase activity"/>
    <property type="evidence" value="ECO:0007669"/>
    <property type="project" value="UniProtKB-UniRule"/>
</dbReference>
<evidence type="ECO:0000256" key="7">
    <source>
        <dbReference type="ARBA" id="ARBA00022679"/>
    </source>
</evidence>
<keyword evidence="19" id="KW-1185">Reference proteome</keyword>
<comment type="similarity">
    <text evidence="4 15">Belongs to the galactose-1-phosphate uridylyltransferase type 1 family.</text>
</comment>
<dbReference type="InterPro" id="IPR005849">
    <property type="entry name" value="GalP_Utransf_N"/>
</dbReference>
<dbReference type="UniPathway" id="UPA00214"/>
<comment type="catalytic activity">
    <reaction evidence="1 15">
        <text>alpha-D-galactose 1-phosphate + UDP-alpha-D-glucose = alpha-D-glucose 1-phosphate + UDP-alpha-D-galactose</text>
        <dbReference type="Rhea" id="RHEA:13989"/>
        <dbReference type="ChEBI" id="CHEBI:58336"/>
        <dbReference type="ChEBI" id="CHEBI:58601"/>
        <dbReference type="ChEBI" id="CHEBI:58885"/>
        <dbReference type="ChEBI" id="CHEBI:66914"/>
        <dbReference type="EC" id="2.7.7.12"/>
    </reaction>
</comment>
<dbReference type="eggNOG" id="COG1085">
    <property type="taxonomic scope" value="Bacteria"/>
</dbReference>
<protein>
    <recommendedName>
        <fullName evidence="6 13">Galactose-1-phosphate uridylyltransferase</fullName>
        <ecNumber evidence="5 13">2.7.7.12</ecNumber>
    </recommendedName>
</protein>
<dbReference type="OrthoDB" id="9769064at2"/>
<evidence type="ECO:0000313" key="19">
    <source>
        <dbReference type="Proteomes" id="UP000014227"/>
    </source>
</evidence>
<dbReference type="Pfam" id="PF01087">
    <property type="entry name" value="GalP_UDP_transf"/>
    <property type="match status" value="1"/>
</dbReference>
<dbReference type="PANTHER" id="PTHR11943:SF1">
    <property type="entry name" value="GALACTOSE-1-PHOSPHATE URIDYLYLTRANSFERASE"/>
    <property type="match status" value="1"/>
</dbReference>
<feature type="domain" description="Galactose-1-phosphate uridyl transferase C-terminal" evidence="17">
    <location>
        <begin position="168"/>
        <end position="288"/>
    </location>
</feature>
<dbReference type="GO" id="GO:0005737">
    <property type="term" value="C:cytoplasm"/>
    <property type="evidence" value="ECO:0007669"/>
    <property type="project" value="TreeGrafter"/>
</dbReference>
<dbReference type="HOGENOM" id="CLU_029960_1_1_0"/>
<comment type="cofactor">
    <cofactor evidence="2">
        <name>Zn(2+)</name>
        <dbReference type="ChEBI" id="CHEBI:29105"/>
    </cofactor>
</comment>
<evidence type="ECO:0000256" key="9">
    <source>
        <dbReference type="ARBA" id="ARBA00022723"/>
    </source>
</evidence>
<comment type="pathway">
    <text evidence="3 15">Carbohydrate metabolism; galactose metabolism.</text>
</comment>
<keyword evidence="12 15" id="KW-0119">Carbohydrate metabolism</keyword>
<dbReference type="EC" id="2.7.7.12" evidence="5 13"/>
<dbReference type="SUPFAM" id="SSF54197">
    <property type="entry name" value="HIT-like"/>
    <property type="match status" value="2"/>
</dbReference>
<dbReference type="RefSeq" id="WP_016483396.1">
    <property type="nucleotide sequence ID" value="NC_021487.1"/>
</dbReference>
<keyword evidence="8 15" id="KW-0548">Nucleotidyltransferase</keyword>
<dbReference type="InterPro" id="IPR001937">
    <property type="entry name" value="GalP_UDPtransf1"/>
</dbReference>
<evidence type="ECO:0000256" key="5">
    <source>
        <dbReference type="ARBA" id="ARBA00012384"/>
    </source>
</evidence>
<sequence>MSELRWNPTLEEWVVTATHRQERTFFPPPDYNPLAPTKPGGFPTEIPAPTYEIVVFENKFPSFRRTPPEPSVPSTSLEPVRPAEGICEVVCYTPHADKELAQLPVTKVEELIWVWADRFAALGAREFVQYVFIFENKGREIGVTLSHPHGQIYAYPFIPPIPQRELNAAKKHFERTGRNLYDDILQAEQEDGRRIVAANRSFLAFVPFYARYPYEVHVVARSPRTAITDFDSSERADLARLLKVVMEKYNNLWPSRPSLPYIMAMHQRPTDGGTYNYYRFHIEFYPPYRTPDKLKYLAGSEAGAGVFINDTHAEDTGRILQDTPPHLLEE</sequence>
<evidence type="ECO:0000256" key="8">
    <source>
        <dbReference type="ARBA" id="ARBA00022695"/>
    </source>
</evidence>
<dbReference type="KEGG" id="ccz:CCALI_02065"/>
<evidence type="ECO:0000313" key="18">
    <source>
        <dbReference type="EMBL" id="CCW35872.1"/>
    </source>
</evidence>
<dbReference type="GO" id="GO:0033499">
    <property type="term" value="P:galactose catabolic process via UDP-galactose, Leloir pathway"/>
    <property type="evidence" value="ECO:0007669"/>
    <property type="project" value="TreeGrafter"/>
</dbReference>
<dbReference type="Proteomes" id="UP000014227">
    <property type="component" value="Chromosome I"/>
</dbReference>
<evidence type="ECO:0000256" key="4">
    <source>
        <dbReference type="ARBA" id="ARBA00010951"/>
    </source>
</evidence>
<feature type="domain" description="Galactose-1-phosphate uridyl transferase N-terminal" evidence="16">
    <location>
        <begin position="3"/>
        <end position="159"/>
    </location>
</feature>
<keyword evidence="9 15" id="KW-0479">Metal-binding</keyword>
<dbReference type="PATRIC" id="fig|1303518.3.peg.2132"/>
<dbReference type="AlphaFoldDB" id="S0EZ08"/>
<evidence type="ECO:0000256" key="1">
    <source>
        <dbReference type="ARBA" id="ARBA00001107"/>
    </source>
</evidence>
<dbReference type="InterPro" id="IPR036265">
    <property type="entry name" value="HIT-like_sf"/>
</dbReference>
<name>S0EZ08_CHTCT</name>
<evidence type="ECO:0000256" key="14">
    <source>
        <dbReference type="PIRSR" id="PIRSR000808-1"/>
    </source>
</evidence>
<reference evidence="19" key="1">
    <citation type="submission" date="2013-03" db="EMBL/GenBank/DDBJ databases">
        <title>Genome sequence of Chthonomonas calidirosea, the first sequenced genome from the Armatimonadetes phylum (formally candidate division OP10).</title>
        <authorList>
            <person name="Lee K.C.Y."/>
            <person name="Morgan X.C."/>
            <person name="Dunfield P.F."/>
            <person name="Tamas I."/>
            <person name="Houghton K.M."/>
            <person name="Vyssotski M."/>
            <person name="Ryan J.L.J."/>
            <person name="Lagutin K."/>
            <person name="McDonald I.R."/>
            <person name="Stott M.B."/>
        </authorList>
    </citation>
    <scope>NUCLEOTIDE SEQUENCE [LARGE SCALE GENOMIC DNA]</scope>
    <source>
        <strain evidence="19">DSM 23976 / ICMP 18418 / T49</strain>
    </source>
</reference>
<keyword evidence="10" id="KW-0862">Zinc</keyword>
<evidence type="ECO:0000256" key="13">
    <source>
        <dbReference type="NCBIfam" id="TIGR00209"/>
    </source>
</evidence>
<organism evidence="18 19">
    <name type="scientific">Chthonomonas calidirosea (strain DSM 23976 / ICMP 18418 / T49)</name>
    <dbReference type="NCBI Taxonomy" id="1303518"/>
    <lineage>
        <taxon>Bacteria</taxon>
        <taxon>Bacillati</taxon>
        <taxon>Armatimonadota</taxon>
        <taxon>Chthonomonadia</taxon>
        <taxon>Chthonomonadales</taxon>
        <taxon>Chthonomonadaceae</taxon>
        <taxon>Chthonomonas</taxon>
    </lineage>
</organism>
<keyword evidence="11 15" id="KW-0299">Galactose metabolism</keyword>
<dbReference type="InterPro" id="IPR019779">
    <property type="entry name" value="GalP_UDPtransf1_His-AS"/>
</dbReference>
<dbReference type="InterPro" id="IPR005850">
    <property type="entry name" value="GalP_Utransf_C"/>
</dbReference>
<evidence type="ECO:0000256" key="2">
    <source>
        <dbReference type="ARBA" id="ARBA00001947"/>
    </source>
</evidence>
<evidence type="ECO:0000256" key="10">
    <source>
        <dbReference type="ARBA" id="ARBA00022833"/>
    </source>
</evidence>
<evidence type="ECO:0000256" key="12">
    <source>
        <dbReference type="ARBA" id="ARBA00023277"/>
    </source>
</evidence>
<dbReference type="PIRSF" id="PIRSF000808">
    <property type="entry name" value="GalT"/>
    <property type="match status" value="1"/>
</dbReference>
<feature type="active site" description="Tele-UMP-histidine intermediate" evidence="14">
    <location>
        <position position="149"/>
    </location>
</feature>
<dbReference type="InParanoid" id="S0EZ08"/>
<accession>S0EZ08</accession>
<dbReference type="Pfam" id="PF02744">
    <property type="entry name" value="GalP_UDP_tr_C"/>
    <property type="match status" value="1"/>
</dbReference>